<accession>A0ABD5Z7J5</accession>
<dbReference type="InterPro" id="IPR025491">
    <property type="entry name" value="DUF4382"/>
</dbReference>
<evidence type="ECO:0000256" key="1">
    <source>
        <dbReference type="SAM" id="MobiDB-lite"/>
    </source>
</evidence>
<feature type="region of interest" description="Disordered" evidence="1">
    <location>
        <begin position="99"/>
        <end position="137"/>
    </location>
</feature>
<keyword evidence="4" id="KW-1185">Reference proteome</keyword>
<protein>
    <submittedName>
        <fullName evidence="3">DUF4382 domain-containing protein</fullName>
    </submittedName>
</protein>
<dbReference type="RefSeq" id="WP_279527926.1">
    <property type="nucleotide sequence ID" value="NZ_CP122312.1"/>
</dbReference>
<feature type="region of interest" description="Disordered" evidence="1">
    <location>
        <begin position="339"/>
        <end position="363"/>
    </location>
</feature>
<dbReference type="EMBL" id="JBHTAR010000011">
    <property type="protein sequence ID" value="MFC7201168.1"/>
    <property type="molecule type" value="Genomic_DNA"/>
</dbReference>
<feature type="compositionally biased region" description="Low complexity" evidence="1">
    <location>
        <begin position="101"/>
        <end position="127"/>
    </location>
</feature>
<proteinExistence type="predicted"/>
<comment type="caution">
    <text evidence="3">The sequence shown here is derived from an EMBL/GenBank/DDBJ whole genome shotgun (WGS) entry which is preliminary data.</text>
</comment>
<evidence type="ECO:0000313" key="4">
    <source>
        <dbReference type="Proteomes" id="UP001596447"/>
    </source>
</evidence>
<reference evidence="3 4" key="1">
    <citation type="journal article" date="2019" name="Int. J. Syst. Evol. Microbiol.">
        <title>The Global Catalogue of Microorganisms (GCM) 10K type strain sequencing project: providing services to taxonomists for standard genome sequencing and annotation.</title>
        <authorList>
            <consortium name="The Broad Institute Genomics Platform"/>
            <consortium name="The Broad Institute Genome Sequencing Center for Infectious Disease"/>
            <person name="Wu L."/>
            <person name="Ma J."/>
        </authorList>
    </citation>
    <scope>NUCLEOTIDE SEQUENCE [LARGE SCALE GENOMIC DNA]</scope>
    <source>
        <strain evidence="3 4">XZGYJ-43</strain>
    </source>
</reference>
<evidence type="ECO:0000313" key="3">
    <source>
        <dbReference type="EMBL" id="MFC7201168.1"/>
    </source>
</evidence>
<gene>
    <name evidence="3" type="ORF">ACFQJ9_17430</name>
</gene>
<feature type="compositionally biased region" description="Low complexity" evidence="1">
    <location>
        <begin position="350"/>
        <end position="363"/>
    </location>
</feature>
<feature type="compositionally biased region" description="Basic and acidic residues" evidence="1">
    <location>
        <begin position="339"/>
        <end position="349"/>
    </location>
</feature>
<name>A0ABD5Z7J5_9EURY</name>
<dbReference type="AlphaFoldDB" id="A0ABD5Z7J5"/>
<feature type="domain" description="DUF4382" evidence="2">
    <location>
        <begin position="45"/>
        <end position="239"/>
    </location>
</feature>
<organism evidence="3 4">
    <name type="scientific">Halospeciosus flavus</name>
    <dbReference type="NCBI Taxonomy" id="3032283"/>
    <lineage>
        <taxon>Archaea</taxon>
        <taxon>Methanobacteriati</taxon>
        <taxon>Methanobacteriota</taxon>
        <taxon>Stenosarchaea group</taxon>
        <taxon>Halobacteria</taxon>
        <taxon>Halobacteriales</taxon>
        <taxon>Halobacteriaceae</taxon>
        <taxon>Halospeciosus</taxon>
    </lineage>
</organism>
<dbReference type="Proteomes" id="UP001596447">
    <property type="component" value="Unassembled WGS sequence"/>
</dbReference>
<dbReference type="Pfam" id="PF14321">
    <property type="entry name" value="DUF4382"/>
    <property type="match status" value="1"/>
</dbReference>
<dbReference type="PROSITE" id="PS51257">
    <property type="entry name" value="PROKAR_LIPOPROTEIN"/>
    <property type="match status" value="1"/>
</dbReference>
<sequence length="363" mass="38079">MARKALAAVAMAALLVLAGCAGGPGGTTTQTTTQQTTTTQTAERTGTVNFYVSDRPGAIEDFASLNVTVTQIGLHRANVSESGTSDGETNESAAVVVRQANNTTTTTTSENETTTTTTTNETTTTTTAGDGDEKAGDGYKGKSWILKDIDDTTVDLTELQGENATLLGDLQVPADDYDKVFVYVKNAEGTLKSGEHVDVKVPSQKLQVHSEFTVAPNETVTFVYDMMVHQAGDKYIVRPVISQTGAGKDVKAVEKKDAKQKGEAAFDVSHTNLTVGENATFTVTKNGSAVANATVKVNGETVGVTNASGQVVAHIPDETVEVVVVKGEYETEVVFEAEKQAKDGDKKDGQTTTTTTTTTTTSG</sequence>
<evidence type="ECO:0000259" key="2">
    <source>
        <dbReference type="Pfam" id="PF14321"/>
    </source>
</evidence>